<comment type="caution">
    <text evidence="1">The sequence shown here is derived from an EMBL/GenBank/DDBJ whole genome shotgun (WGS) entry which is preliminary data.</text>
</comment>
<keyword evidence="2" id="KW-1185">Reference proteome</keyword>
<evidence type="ECO:0000313" key="2">
    <source>
        <dbReference type="Proteomes" id="UP001586593"/>
    </source>
</evidence>
<gene>
    <name evidence="1" type="ORF">VTK73DRAFT_4361</name>
</gene>
<dbReference type="EMBL" id="JAZHXJ010000025">
    <property type="protein sequence ID" value="KAL1881354.1"/>
    <property type="molecule type" value="Genomic_DNA"/>
</dbReference>
<proteinExistence type="predicted"/>
<reference evidence="1 2" key="1">
    <citation type="journal article" date="2024" name="Commun. Biol.">
        <title>Comparative genomic analysis of thermophilic fungi reveals convergent evolutionary adaptations and gene losses.</title>
        <authorList>
            <person name="Steindorff A.S."/>
            <person name="Aguilar-Pontes M.V."/>
            <person name="Robinson A.J."/>
            <person name="Andreopoulos B."/>
            <person name="LaButti K."/>
            <person name="Kuo A."/>
            <person name="Mondo S."/>
            <person name="Riley R."/>
            <person name="Otillar R."/>
            <person name="Haridas S."/>
            <person name="Lipzen A."/>
            <person name="Grimwood J."/>
            <person name="Schmutz J."/>
            <person name="Clum A."/>
            <person name="Reid I.D."/>
            <person name="Moisan M.C."/>
            <person name="Butler G."/>
            <person name="Nguyen T.T.M."/>
            <person name="Dewar K."/>
            <person name="Conant G."/>
            <person name="Drula E."/>
            <person name="Henrissat B."/>
            <person name="Hansel C."/>
            <person name="Singer S."/>
            <person name="Hutchinson M.I."/>
            <person name="de Vries R.P."/>
            <person name="Natvig D.O."/>
            <person name="Powell A.J."/>
            <person name="Tsang A."/>
            <person name="Grigoriev I.V."/>
        </authorList>
    </citation>
    <scope>NUCLEOTIDE SEQUENCE [LARGE SCALE GENOMIC DNA]</scope>
    <source>
        <strain evidence="1 2">ATCC 24622</strain>
    </source>
</reference>
<sequence length="70" mass="8179">MLRTGQGWHGGRHVPKGKGQSIMEYGKVPRYCICFHASCFKRYVPFLTFLAPCQRSPQRPVWNIYVDFDD</sequence>
<evidence type="ECO:0000313" key="1">
    <source>
        <dbReference type="EMBL" id="KAL1881354.1"/>
    </source>
</evidence>
<dbReference type="Proteomes" id="UP001586593">
    <property type="component" value="Unassembled WGS sequence"/>
</dbReference>
<accession>A0ABR3Y038</accession>
<organism evidence="1 2">
    <name type="scientific">Phialemonium thermophilum</name>
    <dbReference type="NCBI Taxonomy" id="223376"/>
    <lineage>
        <taxon>Eukaryota</taxon>
        <taxon>Fungi</taxon>
        <taxon>Dikarya</taxon>
        <taxon>Ascomycota</taxon>
        <taxon>Pezizomycotina</taxon>
        <taxon>Sordariomycetes</taxon>
        <taxon>Sordariomycetidae</taxon>
        <taxon>Cephalothecales</taxon>
        <taxon>Cephalothecaceae</taxon>
        <taxon>Phialemonium</taxon>
    </lineage>
</organism>
<name>A0ABR3Y038_9PEZI</name>
<protein>
    <submittedName>
        <fullName evidence="1">Uncharacterized protein</fullName>
    </submittedName>
</protein>